<protein>
    <submittedName>
        <fullName evidence="2">(Mediterranean fruit fly) hypothetical protein</fullName>
    </submittedName>
</protein>
<evidence type="ECO:0000313" key="2">
    <source>
        <dbReference type="EMBL" id="CAD7013414.1"/>
    </source>
</evidence>
<evidence type="ECO:0000313" key="3">
    <source>
        <dbReference type="Proteomes" id="UP000606786"/>
    </source>
</evidence>
<reference evidence="2" key="1">
    <citation type="submission" date="2020-11" db="EMBL/GenBank/DDBJ databases">
        <authorList>
            <person name="Whitehead M."/>
        </authorList>
    </citation>
    <scope>NUCLEOTIDE SEQUENCE</scope>
    <source>
        <strain evidence="2">EGII</strain>
    </source>
</reference>
<dbReference type="AlphaFoldDB" id="A0A811VEJ0"/>
<keyword evidence="3" id="KW-1185">Reference proteome</keyword>
<keyword evidence="1" id="KW-0472">Membrane</keyword>
<feature type="transmembrane region" description="Helical" evidence="1">
    <location>
        <begin position="68"/>
        <end position="88"/>
    </location>
</feature>
<keyword evidence="1" id="KW-1133">Transmembrane helix</keyword>
<dbReference type="Proteomes" id="UP000606786">
    <property type="component" value="Unassembled WGS sequence"/>
</dbReference>
<keyword evidence="1" id="KW-0812">Transmembrane</keyword>
<dbReference type="EMBL" id="CAJHJT010000056">
    <property type="protein sequence ID" value="CAD7013414.1"/>
    <property type="molecule type" value="Genomic_DNA"/>
</dbReference>
<accession>A0A811VEJ0</accession>
<name>A0A811VEJ0_CERCA</name>
<organism evidence="2 3">
    <name type="scientific">Ceratitis capitata</name>
    <name type="common">Mediterranean fruit fly</name>
    <name type="synonym">Tephritis capitata</name>
    <dbReference type="NCBI Taxonomy" id="7213"/>
    <lineage>
        <taxon>Eukaryota</taxon>
        <taxon>Metazoa</taxon>
        <taxon>Ecdysozoa</taxon>
        <taxon>Arthropoda</taxon>
        <taxon>Hexapoda</taxon>
        <taxon>Insecta</taxon>
        <taxon>Pterygota</taxon>
        <taxon>Neoptera</taxon>
        <taxon>Endopterygota</taxon>
        <taxon>Diptera</taxon>
        <taxon>Brachycera</taxon>
        <taxon>Muscomorpha</taxon>
        <taxon>Tephritoidea</taxon>
        <taxon>Tephritidae</taxon>
        <taxon>Ceratitis</taxon>
        <taxon>Ceratitis</taxon>
    </lineage>
</organism>
<proteinExistence type="predicted"/>
<comment type="caution">
    <text evidence="2">The sequence shown here is derived from an EMBL/GenBank/DDBJ whole genome shotgun (WGS) entry which is preliminary data.</text>
</comment>
<evidence type="ECO:0000256" key="1">
    <source>
        <dbReference type="SAM" id="Phobius"/>
    </source>
</evidence>
<gene>
    <name evidence="2" type="ORF">CCAP1982_LOCUS21478</name>
</gene>
<sequence length="98" mass="10883">MCMCAPPAAVNLVANGPLTKCARKKRATKLAPHSMAWQDSQLKAKCCSCKKKTMPHTNTQTFYVNENFVYSLLLLLLLPAAPTAAKHFRFIAHAPRVR</sequence>